<feature type="transmembrane region" description="Helical" evidence="6">
    <location>
        <begin position="379"/>
        <end position="398"/>
    </location>
</feature>
<dbReference type="EMBL" id="PIQH01000002">
    <property type="protein sequence ID" value="RUO81168.1"/>
    <property type="molecule type" value="Genomic_DNA"/>
</dbReference>
<accession>A0A432ZTM0</accession>
<dbReference type="AlphaFoldDB" id="A0A432ZTM0"/>
<dbReference type="CDD" id="cd10336">
    <property type="entry name" value="SLC6sbd_Tyt1-Like"/>
    <property type="match status" value="1"/>
</dbReference>
<feature type="transmembrane region" description="Helical" evidence="6">
    <location>
        <begin position="348"/>
        <end position="367"/>
    </location>
</feature>
<name>A0A432ZTM0_9GAMM</name>
<dbReference type="PRINTS" id="PR00176">
    <property type="entry name" value="NANEUSMPORT"/>
</dbReference>
<proteinExistence type="predicted"/>
<dbReference type="PANTHER" id="PTHR42948">
    <property type="entry name" value="TRANSPORTER"/>
    <property type="match status" value="1"/>
</dbReference>
<evidence type="ECO:0000313" key="7">
    <source>
        <dbReference type="EMBL" id="RUO81168.1"/>
    </source>
</evidence>
<keyword evidence="2" id="KW-0813">Transport</keyword>
<keyword evidence="8" id="KW-1185">Reference proteome</keyword>
<gene>
    <name evidence="7" type="ORF">CWI84_03390</name>
</gene>
<dbReference type="InterPro" id="IPR037272">
    <property type="entry name" value="SNS_sf"/>
</dbReference>
<dbReference type="PANTHER" id="PTHR42948:SF1">
    <property type="entry name" value="TRANSPORTER"/>
    <property type="match status" value="1"/>
</dbReference>
<dbReference type="Proteomes" id="UP000287996">
    <property type="component" value="Unassembled WGS sequence"/>
</dbReference>
<dbReference type="Pfam" id="PF00209">
    <property type="entry name" value="SNF"/>
    <property type="match status" value="2"/>
</dbReference>
<evidence type="ECO:0000256" key="5">
    <source>
        <dbReference type="ARBA" id="ARBA00023136"/>
    </source>
</evidence>
<comment type="subcellular location">
    <subcellularLocation>
        <location evidence="1">Membrane</location>
        <topology evidence="1">Multi-pass membrane protein</topology>
    </subcellularLocation>
</comment>
<reference evidence="7 8" key="1">
    <citation type="journal article" date="2011" name="Front. Microbiol.">
        <title>Genomic signatures of strain selection and enhancement in Bacillus atrophaeus var. globigii, a historical biowarfare simulant.</title>
        <authorList>
            <person name="Gibbons H.S."/>
            <person name="Broomall S.M."/>
            <person name="McNew L.A."/>
            <person name="Daligault H."/>
            <person name="Chapman C."/>
            <person name="Bruce D."/>
            <person name="Karavis M."/>
            <person name="Krepps M."/>
            <person name="McGregor P.A."/>
            <person name="Hong C."/>
            <person name="Park K.H."/>
            <person name="Akmal A."/>
            <person name="Feldman A."/>
            <person name="Lin J.S."/>
            <person name="Chang W.E."/>
            <person name="Higgs B.W."/>
            <person name="Demirev P."/>
            <person name="Lindquist J."/>
            <person name="Liem A."/>
            <person name="Fochler E."/>
            <person name="Read T.D."/>
            <person name="Tapia R."/>
            <person name="Johnson S."/>
            <person name="Bishop-Lilly K.A."/>
            <person name="Detter C."/>
            <person name="Han C."/>
            <person name="Sozhamannan S."/>
            <person name="Rosenzweig C.N."/>
            <person name="Skowronski E.W."/>
        </authorList>
    </citation>
    <scope>NUCLEOTIDE SEQUENCE [LARGE SCALE GENOMIC DNA]</scope>
    <source>
        <strain evidence="7 8">CC-PW-9</strain>
    </source>
</reference>
<evidence type="ECO:0000256" key="2">
    <source>
        <dbReference type="ARBA" id="ARBA00022448"/>
    </source>
</evidence>
<keyword evidence="4 6" id="KW-1133">Transmembrane helix</keyword>
<dbReference type="GO" id="GO:0016020">
    <property type="term" value="C:membrane"/>
    <property type="evidence" value="ECO:0007669"/>
    <property type="project" value="UniProtKB-SubCell"/>
</dbReference>
<feature type="transmembrane region" description="Helical" evidence="6">
    <location>
        <begin position="419"/>
        <end position="437"/>
    </location>
</feature>
<feature type="transmembrane region" description="Helical" evidence="6">
    <location>
        <begin position="171"/>
        <end position="191"/>
    </location>
</feature>
<keyword evidence="3 6" id="KW-0812">Transmembrane</keyword>
<dbReference type="InterPro" id="IPR000175">
    <property type="entry name" value="Na/ntran_symport"/>
</dbReference>
<organism evidence="7 8">
    <name type="scientific">Idiomarina tyrosinivorans</name>
    <dbReference type="NCBI Taxonomy" id="1445662"/>
    <lineage>
        <taxon>Bacteria</taxon>
        <taxon>Pseudomonadati</taxon>
        <taxon>Pseudomonadota</taxon>
        <taxon>Gammaproteobacteria</taxon>
        <taxon>Alteromonadales</taxon>
        <taxon>Idiomarinaceae</taxon>
        <taxon>Idiomarina</taxon>
    </lineage>
</organism>
<feature type="transmembrane region" description="Helical" evidence="6">
    <location>
        <begin position="141"/>
        <end position="159"/>
    </location>
</feature>
<evidence type="ECO:0000313" key="8">
    <source>
        <dbReference type="Proteomes" id="UP000287996"/>
    </source>
</evidence>
<feature type="transmembrane region" description="Helical" evidence="6">
    <location>
        <begin position="37"/>
        <end position="57"/>
    </location>
</feature>
<dbReference type="NCBIfam" id="NF037979">
    <property type="entry name" value="Na_transp"/>
    <property type="match status" value="1"/>
</dbReference>
<evidence type="ECO:0000256" key="4">
    <source>
        <dbReference type="ARBA" id="ARBA00022989"/>
    </source>
</evidence>
<protein>
    <submittedName>
        <fullName evidence="7">Sodium-dependent transporter</fullName>
    </submittedName>
</protein>
<dbReference type="InterPro" id="IPR047218">
    <property type="entry name" value="YocR/YhdH-like"/>
</dbReference>
<dbReference type="SUPFAM" id="SSF161070">
    <property type="entry name" value="SNF-like"/>
    <property type="match status" value="1"/>
</dbReference>
<feature type="transmembrane region" description="Helical" evidence="6">
    <location>
        <begin position="211"/>
        <end position="234"/>
    </location>
</feature>
<evidence type="ECO:0000256" key="1">
    <source>
        <dbReference type="ARBA" id="ARBA00004141"/>
    </source>
</evidence>
<dbReference type="OrthoDB" id="9762833at2"/>
<evidence type="ECO:0000256" key="3">
    <source>
        <dbReference type="ARBA" id="ARBA00022692"/>
    </source>
</evidence>
<dbReference type="RefSeq" id="WP_126841164.1">
    <property type="nucleotide sequence ID" value="NZ_PIQH01000002.1"/>
</dbReference>
<keyword evidence="5 6" id="KW-0472">Membrane</keyword>
<dbReference type="PROSITE" id="PS50267">
    <property type="entry name" value="NA_NEUROTRAN_SYMP_3"/>
    <property type="match status" value="1"/>
</dbReference>
<feature type="transmembrane region" description="Helical" evidence="6">
    <location>
        <begin position="91"/>
        <end position="116"/>
    </location>
</feature>
<sequence length="439" mass="47376">MRESFQSRFGFILAAAGSAVGLGNIWGFPTQVANHGGAAFLIVYLIVVVVLAIPALYSELLIGYAGKANPVTALSKLSQGRARYAGATMGYLNVFGALLMLSFYHIVAGWMLAYAVGFAAQGLGFTGIAQFCFESSVTRDLISTSIFLLLTTVVVYRGVQNGIELWSRRLMPMLFVLLLGLIILMAPLPGASEGFAAYLVPDLSQLGNDDIIVSAMGQAFFSLSIGLGGMMIYGSYLKPGAKLGRLCFSVAAIDTLIAFLAGLLIIPALYVALAQGLDIRSGDGLVSEGQLIFAVLPELFAKLGGLGSWIGCAFFVLLSIASLTSTIATAEVPVAYTLERHQLPRHHATALVGGIIALFALLLVLFFDPLFSLTVTWVTQFQLPLSGLFYFLVVGWLWRRGNQLTEHAQNSRIVSLLRIHIRWVCPLLLGWVFYYVALR</sequence>
<evidence type="ECO:0000256" key="6">
    <source>
        <dbReference type="SAM" id="Phobius"/>
    </source>
</evidence>
<feature type="transmembrane region" description="Helical" evidence="6">
    <location>
        <begin position="306"/>
        <end position="336"/>
    </location>
</feature>
<feature type="transmembrane region" description="Helical" evidence="6">
    <location>
        <begin position="246"/>
        <end position="273"/>
    </location>
</feature>
<comment type="caution">
    <text evidence="7">The sequence shown here is derived from an EMBL/GenBank/DDBJ whole genome shotgun (WGS) entry which is preliminary data.</text>
</comment>